<organism evidence="1 2">
    <name type="scientific">Mycoplasma haemofelis (strain Langford 1)</name>
    <name type="common">Haemobartonella felis</name>
    <dbReference type="NCBI Taxonomy" id="941640"/>
    <lineage>
        <taxon>Bacteria</taxon>
        <taxon>Bacillati</taxon>
        <taxon>Mycoplasmatota</taxon>
        <taxon>Mollicutes</taxon>
        <taxon>Mycoplasmataceae</taxon>
        <taxon>Mycoplasma</taxon>
    </lineage>
</organism>
<dbReference type="AlphaFoldDB" id="E8ZJ77"/>
<dbReference type="KEGG" id="mha:HF1_11900"/>
<name>E8ZJ77_MYCHL</name>
<evidence type="ECO:0000313" key="2">
    <source>
        <dbReference type="Proteomes" id="UP000008637"/>
    </source>
</evidence>
<dbReference type="EMBL" id="FR773153">
    <property type="protein sequence ID" value="CBY93198.1"/>
    <property type="molecule type" value="Genomic_DNA"/>
</dbReference>
<reference evidence="1 2" key="1">
    <citation type="journal article" date="2011" name="J. Bacteriol.">
        <title>Complete genome sequence of Mycoplasma haemofelis, a hemotropic mycoplasma.</title>
        <authorList>
            <person name="Barker E.N."/>
            <person name="Helps C.R."/>
            <person name="Peters I.R."/>
            <person name="Darby A.C."/>
            <person name="Radford A.D."/>
            <person name="Tasker S."/>
        </authorList>
    </citation>
    <scope>NUCLEOTIDE SEQUENCE [LARGE SCALE GENOMIC DNA]</scope>
    <source>
        <strain evidence="1 2">Langford 1</strain>
    </source>
</reference>
<protein>
    <submittedName>
        <fullName evidence="1">Uncharacterized protein</fullName>
    </submittedName>
</protein>
<dbReference type="REBASE" id="35757">
    <property type="entry name" value="Mha1ORF11890P"/>
</dbReference>
<dbReference type="HOGENOM" id="CLU_3101089_0_0_14"/>
<dbReference type="Proteomes" id="UP000008637">
    <property type="component" value="Chromosome"/>
</dbReference>
<sequence>MSKEVGDYSYNLSFISQKDFENHIKDTVAGYSEALKPINLRRFNGLFIINF</sequence>
<keyword evidence="2" id="KW-1185">Reference proteome</keyword>
<evidence type="ECO:0000313" key="1">
    <source>
        <dbReference type="EMBL" id="CBY93198.1"/>
    </source>
</evidence>
<gene>
    <name evidence="1" type="ORF">HF1_11900</name>
</gene>
<proteinExistence type="predicted"/>
<accession>E8ZJ77</accession>